<proteinExistence type="predicted"/>
<organism evidence="1 2">
    <name type="scientific">Sclerotinia sclerotiorum (strain ATCC 18683 / 1980 / Ss-1)</name>
    <name type="common">White mold</name>
    <name type="synonym">Whetzelinia sclerotiorum</name>
    <dbReference type="NCBI Taxonomy" id="665079"/>
    <lineage>
        <taxon>Eukaryota</taxon>
        <taxon>Fungi</taxon>
        <taxon>Dikarya</taxon>
        <taxon>Ascomycota</taxon>
        <taxon>Pezizomycotina</taxon>
        <taxon>Leotiomycetes</taxon>
        <taxon>Helotiales</taxon>
        <taxon>Sclerotiniaceae</taxon>
        <taxon>Sclerotinia</taxon>
    </lineage>
</organism>
<gene>
    <name evidence="1" type="ORF">sscle_03g026480</name>
</gene>
<accession>A0A1D9PYS4</accession>
<dbReference type="VEuPathDB" id="FungiDB:sscle_03g026480"/>
<dbReference type="EMBL" id="CP017816">
    <property type="protein sequence ID" value="APA07878.1"/>
    <property type="molecule type" value="Genomic_DNA"/>
</dbReference>
<name>A0A1D9PYS4_SCLS1</name>
<reference evidence="2" key="1">
    <citation type="journal article" date="2017" name="Genome Biol. Evol.">
        <title>The complete genome sequence of the phytopathogenic fungus Sclerotinia sclerotiorum reveals insights into the genome architecture of broad host range pathogens.</title>
        <authorList>
            <person name="Derbyshire M."/>
            <person name="Denton-Giles M."/>
            <person name="Hegedus D."/>
            <person name="Seifbarghy S."/>
            <person name="Rollins J."/>
            <person name="van Kan J."/>
            <person name="Seidl M.F."/>
            <person name="Faino L."/>
            <person name="Mbengue M."/>
            <person name="Navaud O."/>
            <person name="Raffaele S."/>
            <person name="Hammond-Kosack K."/>
            <person name="Heard S."/>
            <person name="Oliver R."/>
        </authorList>
    </citation>
    <scope>NUCLEOTIDE SEQUENCE [LARGE SCALE GENOMIC DNA]</scope>
    <source>
        <strain evidence="2">ATCC 18683 / 1980 / Ss-1</strain>
    </source>
</reference>
<dbReference type="Proteomes" id="UP000177798">
    <property type="component" value="Chromosome 3"/>
</dbReference>
<dbReference type="OrthoDB" id="3561747at2759"/>
<evidence type="ECO:0000313" key="2">
    <source>
        <dbReference type="Proteomes" id="UP000177798"/>
    </source>
</evidence>
<protein>
    <submittedName>
        <fullName evidence="1">Uncharacterized protein</fullName>
    </submittedName>
</protein>
<dbReference type="AlphaFoldDB" id="A0A1D9PYS4"/>
<sequence length="259" mass="29160">MIGTNGVRVQSEHIIERVTIRNFMEFIQDPWMDLEDGLGLQTVSSDPGIVPFEVINNYMNLPYNQWPLLQGQQLNGNTLFENLGNALGSTTNPGVMHNLQSSLNNLKARVRGGTVNVTSNKVFNKLANDPTTRSTERALNLLRSTLMGRIHQGIHAALTEFDTLYNSQRPLAQIHTADLWTEYIKFLAKRITNHYYNYLTDLNTGRINLLRAGWQRVLTNNPTRQMRTIANGNLVKINALSAQIAATVVFNEAPFNLPN</sequence>
<evidence type="ECO:0000313" key="1">
    <source>
        <dbReference type="EMBL" id="APA07878.1"/>
    </source>
</evidence>